<name>A0A6B3L005_9BACT</name>
<evidence type="ECO:0000313" key="2">
    <source>
        <dbReference type="EMBL" id="QQL46327.1"/>
    </source>
</evidence>
<dbReference type="KEGG" id="soa:G3M56_007070"/>
<reference evidence="2 3" key="1">
    <citation type="submission" date="2020-12" db="EMBL/GenBank/DDBJ databases">
        <title>Sulforoseuscoccus oceanibium gen. nov., sp. nov., a representative of the phylum Verrucomicrobia with special cytoplasmic membrane, and proposal of Sulforoseuscoccusaceae fam. nov.</title>
        <authorList>
            <person name="Xi F."/>
        </authorList>
    </citation>
    <scope>NUCLEOTIDE SEQUENCE [LARGE SCALE GENOMIC DNA]</scope>
    <source>
        <strain evidence="2 3">T37</strain>
    </source>
</reference>
<dbReference type="Gene3D" id="1.10.1130.10">
    <property type="entry name" value="Flavocytochrome C3, Chain A"/>
    <property type="match status" value="1"/>
</dbReference>
<sequence>MANASIFRWMAAGACGALFGIGFAWTPLPVSEDDLVFMPGTQPADGVSIEGVGQCMNCHSGYDLLVEPGTTWQGSMMAQAGRDPLWMASVVVALQDSIWLLGNANAGDLCVRCHAPVGWLGGRSDPPNLTALEPSQGDLEGVNCSTCHQMVDPVVARRQLPLVPEETDPVAIAAADTTYARDVTVISASKLFDGSGFIDASTEMPVHYGSGDLPGYIEATSGQFFMEPDPNIKRGNRPDAEPKSHSVYYSRFHKGPYQCATCHDVSNPALANVVIGAGTSESQSAATYFHLERTFSEFLLSAYAAPGGAPTNAPFAEIGVGSAGTCQDCHMSTAVGRACNKNNVPIRNDLRVHDLTGGNVWVGRILASLDQSADNPDRDAFNYALLSGSRYPGAVIDVGGLQGVGAALAQAADRAEQNLGRAATMMPVADSVATAGLRIYNNTGHKLISGFPEGRRMWVNVRFYDAANEVIGELNAYEPLVVSRDAEGVPSYVSGGVLQRDRDDLVFEAKMQSDLTGETASFHMVLATDRYKDNRIPPKGFNSDAASARLAQPRKGGEDALDYFSEVEYAGGYHDVYFDKPAGTVTWDARLYYQTTSLEYVRFLRDEINGTASTLVSPSPSGEPAAYIVASDPFFTTLKDWGNAIWELWLHNQGSPPVEMTTTISPPGIRHMIHEIDGFHVGVQTAVGRGYALEANDGLASGGWTLIDGPVAGDGALVDLIDPDASEHERRFYRVVNFVGE</sequence>
<protein>
    <recommendedName>
        <fullName evidence="1">Cytochrome c-552/4 domain-containing protein</fullName>
    </recommendedName>
</protein>
<feature type="domain" description="Cytochrome c-552/4" evidence="1">
    <location>
        <begin position="54"/>
        <end position="148"/>
    </location>
</feature>
<keyword evidence="3" id="KW-1185">Reference proteome</keyword>
<evidence type="ECO:0000313" key="3">
    <source>
        <dbReference type="Proteomes" id="UP000475117"/>
    </source>
</evidence>
<dbReference type="AlphaFoldDB" id="A0A6B3L005"/>
<dbReference type="Pfam" id="PF13435">
    <property type="entry name" value="Cytochrome_C554"/>
    <property type="match status" value="1"/>
</dbReference>
<evidence type="ECO:0000259" key="1">
    <source>
        <dbReference type="Pfam" id="PF13435"/>
    </source>
</evidence>
<dbReference type="RefSeq" id="WP_164361519.1">
    <property type="nucleotide sequence ID" value="NZ_CP066776.1"/>
</dbReference>
<dbReference type="InterPro" id="IPR023155">
    <property type="entry name" value="Cyt_c-552/4"/>
</dbReference>
<dbReference type="EMBL" id="CP066776">
    <property type="protein sequence ID" value="QQL46327.1"/>
    <property type="molecule type" value="Genomic_DNA"/>
</dbReference>
<proteinExistence type="predicted"/>
<gene>
    <name evidence="2" type="ORF">G3M56_007070</name>
</gene>
<accession>A0A6B3L005</accession>
<dbReference type="Proteomes" id="UP000475117">
    <property type="component" value="Chromosome"/>
</dbReference>
<dbReference type="SUPFAM" id="SSF48695">
    <property type="entry name" value="Multiheme cytochromes"/>
    <property type="match status" value="1"/>
</dbReference>
<dbReference type="InterPro" id="IPR036280">
    <property type="entry name" value="Multihaem_cyt_sf"/>
</dbReference>
<organism evidence="2 3">
    <name type="scientific">Sulfuriroseicoccus oceanibius</name>
    <dbReference type="NCBI Taxonomy" id="2707525"/>
    <lineage>
        <taxon>Bacteria</taxon>
        <taxon>Pseudomonadati</taxon>
        <taxon>Verrucomicrobiota</taxon>
        <taxon>Verrucomicrobiia</taxon>
        <taxon>Verrucomicrobiales</taxon>
        <taxon>Verrucomicrobiaceae</taxon>
        <taxon>Sulfuriroseicoccus</taxon>
    </lineage>
</organism>